<keyword evidence="13" id="KW-0597">Phosphoprotein</keyword>
<reference evidence="16" key="1">
    <citation type="submission" date="2017-01" db="EMBL/GenBank/DDBJ databases">
        <authorList>
            <person name="Varghese N."/>
            <person name="Submissions S."/>
        </authorList>
    </citation>
    <scope>NUCLEOTIDE SEQUENCE [LARGE SCALE GENOMIC DNA]</scope>
    <source>
        <strain evidence="16">DSM 23127</strain>
    </source>
</reference>
<evidence type="ECO:0000256" key="13">
    <source>
        <dbReference type="HAMAP-Rule" id="MF_00041"/>
    </source>
</evidence>
<dbReference type="CDD" id="cd00672">
    <property type="entry name" value="CysRS_core"/>
    <property type="match status" value="1"/>
</dbReference>
<keyword evidence="7 13" id="KW-0547">Nucleotide-binding</keyword>
<keyword evidence="16" id="KW-1185">Reference proteome</keyword>
<dbReference type="PRINTS" id="PR00983">
    <property type="entry name" value="TRNASYNTHCYS"/>
</dbReference>
<keyword evidence="9 13" id="KW-0067">ATP-binding</keyword>
<dbReference type="FunFam" id="3.40.50.620:FF:000009">
    <property type="entry name" value="Cysteine--tRNA ligase"/>
    <property type="match status" value="1"/>
</dbReference>
<dbReference type="Proteomes" id="UP000187608">
    <property type="component" value="Unassembled WGS sequence"/>
</dbReference>
<dbReference type="AlphaFoldDB" id="A0A1N7KJ62"/>
<dbReference type="EC" id="6.1.1.16" evidence="13"/>
<dbReference type="Gene3D" id="3.40.50.620">
    <property type="entry name" value="HUPs"/>
    <property type="match status" value="1"/>
</dbReference>
<keyword evidence="5 13" id="KW-0436">Ligase</keyword>
<evidence type="ECO:0000256" key="1">
    <source>
        <dbReference type="ARBA" id="ARBA00004496"/>
    </source>
</evidence>
<sequence>MSIKIYNTLTRQKETFVPLEEGKVKMYVCGPTVYNYIHIGNARPAIVFDTVRRYFEYRGYEVVYVLNFTDVDDKLIKAANELEEEVPDIADRFIEAYKEDVGAFGVKEAVYHPRVTENMDEIISFIKSLISKGYAYETEGDVYFRTRQFDNYGKLSHQSVDELRSGSRIEVGEKKEDPLDFTLWKEAKEGEISWNSPWGNGRPGWHIECSTMAKKYLGDTIDIHAGGQDLTFPHHENEIAQSEAHNETDFARYWMHNGYINIENEKMSKSLGNFVLAYELIKQHDPQMIRFFMLSVQYRHPINFSAELLESAKNGFERIRNAYENVKHRQETCMNLTDDKEEWLQEIERMNQTFIKEMDDDFNTANAISVLFDIAKSANLYLQKEQTDSEVLQGYADLLKNLTHVLGLEIETAQELPDEEVDTKIKEREQARKDRNFQKADQIRDELKEKGIVLEDTSQGTRWKRG</sequence>
<organism evidence="15 16">
    <name type="scientific">Salimicrobium flavidum</name>
    <dbReference type="NCBI Taxonomy" id="570947"/>
    <lineage>
        <taxon>Bacteria</taxon>
        <taxon>Bacillati</taxon>
        <taxon>Bacillota</taxon>
        <taxon>Bacilli</taxon>
        <taxon>Bacillales</taxon>
        <taxon>Bacillaceae</taxon>
        <taxon>Salimicrobium</taxon>
    </lineage>
</organism>
<dbReference type="InterPro" id="IPR009080">
    <property type="entry name" value="tRNAsynth_Ia_anticodon-bd"/>
</dbReference>
<comment type="cofactor">
    <cofactor evidence="13">
        <name>Zn(2+)</name>
        <dbReference type="ChEBI" id="CHEBI:29105"/>
    </cofactor>
    <text evidence="13">Binds 1 zinc ion per subunit.</text>
</comment>
<dbReference type="GO" id="GO:0005829">
    <property type="term" value="C:cytosol"/>
    <property type="evidence" value="ECO:0007669"/>
    <property type="project" value="TreeGrafter"/>
</dbReference>
<dbReference type="Pfam" id="PF23493">
    <property type="entry name" value="CysS_C"/>
    <property type="match status" value="1"/>
</dbReference>
<evidence type="ECO:0000256" key="11">
    <source>
        <dbReference type="ARBA" id="ARBA00023146"/>
    </source>
</evidence>
<feature type="binding site" evidence="13">
    <location>
        <position position="209"/>
    </location>
    <ligand>
        <name>Zn(2+)</name>
        <dbReference type="ChEBI" id="CHEBI:29105"/>
    </ligand>
</feature>
<gene>
    <name evidence="13" type="primary">cysS</name>
    <name evidence="15" type="ORF">SAMN05421687_11265</name>
</gene>
<proteinExistence type="inferred from homology"/>
<dbReference type="PANTHER" id="PTHR10890:SF3">
    <property type="entry name" value="CYSTEINE--TRNA LIGASE, CYTOPLASMIC"/>
    <property type="match status" value="1"/>
</dbReference>
<feature type="binding site" evidence="13">
    <location>
        <position position="29"/>
    </location>
    <ligand>
        <name>Zn(2+)</name>
        <dbReference type="ChEBI" id="CHEBI:29105"/>
    </ligand>
</feature>
<comment type="catalytic activity">
    <reaction evidence="12 13">
        <text>tRNA(Cys) + L-cysteine + ATP = L-cysteinyl-tRNA(Cys) + AMP + diphosphate</text>
        <dbReference type="Rhea" id="RHEA:17773"/>
        <dbReference type="Rhea" id="RHEA-COMP:9661"/>
        <dbReference type="Rhea" id="RHEA-COMP:9679"/>
        <dbReference type="ChEBI" id="CHEBI:30616"/>
        <dbReference type="ChEBI" id="CHEBI:33019"/>
        <dbReference type="ChEBI" id="CHEBI:35235"/>
        <dbReference type="ChEBI" id="CHEBI:78442"/>
        <dbReference type="ChEBI" id="CHEBI:78517"/>
        <dbReference type="ChEBI" id="CHEBI:456215"/>
        <dbReference type="EC" id="6.1.1.16"/>
    </reaction>
</comment>
<evidence type="ECO:0000256" key="10">
    <source>
        <dbReference type="ARBA" id="ARBA00022917"/>
    </source>
</evidence>
<dbReference type="STRING" id="570947.SAMN05421687_11265"/>
<dbReference type="Gene3D" id="1.20.120.1910">
    <property type="entry name" value="Cysteine-tRNA ligase, C-terminal anti-codon recognition domain"/>
    <property type="match status" value="1"/>
</dbReference>
<dbReference type="GO" id="GO:0004817">
    <property type="term" value="F:cysteine-tRNA ligase activity"/>
    <property type="evidence" value="ECO:0007669"/>
    <property type="project" value="UniProtKB-UniRule"/>
</dbReference>
<feature type="domain" description="Cysteinyl-tRNA synthetase class Ia DALR" evidence="14">
    <location>
        <begin position="353"/>
        <end position="417"/>
    </location>
</feature>
<dbReference type="InterPro" id="IPR015273">
    <property type="entry name" value="Cys-tRNA-synt_Ia_DALR"/>
</dbReference>
<evidence type="ECO:0000256" key="6">
    <source>
        <dbReference type="ARBA" id="ARBA00022723"/>
    </source>
</evidence>
<accession>A0A1N7KJ62</accession>
<evidence type="ECO:0000256" key="2">
    <source>
        <dbReference type="ARBA" id="ARBA00005594"/>
    </source>
</evidence>
<dbReference type="RefSeq" id="WP_076560471.1">
    <property type="nucleotide sequence ID" value="NZ_FTOC01000012.1"/>
</dbReference>
<dbReference type="InterPro" id="IPR015803">
    <property type="entry name" value="Cys-tRNA-ligase"/>
</dbReference>
<evidence type="ECO:0000256" key="12">
    <source>
        <dbReference type="ARBA" id="ARBA00047398"/>
    </source>
</evidence>
<evidence type="ECO:0000256" key="7">
    <source>
        <dbReference type="ARBA" id="ARBA00022741"/>
    </source>
</evidence>
<evidence type="ECO:0000256" key="5">
    <source>
        <dbReference type="ARBA" id="ARBA00022598"/>
    </source>
</evidence>
<evidence type="ECO:0000259" key="14">
    <source>
        <dbReference type="SMART" id="SM00840"/>
    </source>
</evidence>
<dbReference type="InterPro" id="IPR056411">
    <property type="entry name" value="CysS_C"/>
</dbReference>
<keyword evidence="11 13" id="KW-0030">Aminoacyl-tRNA synthetase</keyword>
<dbReference type="SUPFAM" id="SSF52374">
    <property type="entry name" value="Nucleotidylyl transferase"/>
    <property type="match status" value="1"/>
</dbReference>
<dbReference type="Pfam" id="PF09190">
    <property type="entry name" value="DALR_2"/>
    <property type="match status" value="1"/>
</dbReference>
<evidence type="ECO:0000313" key="15">
    <source>
        <dbReference type="EMBL" id="SIS61599.1"/>
    </source>
</evidence>
<keyword evidence="4 13" id="KW-0963">Cytoplasm</keyword>
<dbReference type="EMBL" id="FTOC01000012">
    <property type="protein sequence ID" value="SIS61599.1"/>
    <property type="molecule type" value="Genomic_DNA"/>
</dbReference>
<dbReference type="InterPro" id="IPR014729">
    <property type="entry name" value="Rossmann-like_a/b/a_fold"/>
</dbReference>
<feature type="modified residue" description="Phosphoserine" evidence="13">
    <location>
        <position position="270"/>
    </location>
</feature>
<comment type="subunit">
    <text evidence="3 13">Monomer.</text>
</comment>
<dbReference type="SMART" id="SM00840">
    <property type="entry name" value="DALR_2"/>
    <property type="match status" value="1"/>
</dbReference>
<feature type="binding site" evidence="13">
    <location>
        <position position="269"/>
    </location>
    <ligand>
        <name>ATP</name>
        <dbReference type="ChEBI" id="CHEBI:30616"/>
    </ligand>
</feature>
<dbReference type="NCBIfam" id="TIGR00435">
    <property type="entry name" value="cysS"/>
    <property type="match status" value="1"/>
</dbReference>
<dbReference type="GO" id="GO:0008270">
    <property type="term" value="F:zinc ion binding"/>
    <property type="evidence" value="ECO:0007669"/>
    <property type="project" value="UniProtKB-UniRule"/>
</dbReference>
<evidence type="ECO:0000256" key="8">
    <source>
        <dbReference type="ARBA" id="ARBA00022833"/>
    </source>
</evidence>
<name>A0A1N7KJ62_9BACI</name>
<evidence type="ECO:0000313" key="16">
    <source>
        <dbReference type="Proteomes" id="UP000187608"/>
    </source>
</evidence>
<dbReference type="InterPro" id="IPR024909">
    <property type="entry name" value="Cys-tRNA/MSH_ligase"/>
</dbReference>
<feature type="short sequence motif" description="'KMSKS' region" evidence="13">
    <location>
        <begin position="266"/>
        <end position="270"/>
    </location>
</feature>
<keyword evidence="10 13" id="KW-0648">Protein biosynthesis</keyword>
<evidence type="ECO:0000256" key="3">
    <source>
        <dbReference type="ARBA" id="ARBA00011245"/>
    </source>
</evidence>
<feature type="binding site" evidence="13">
    <location>
        <position position="234"/>
    </location>
    <ligand>
        <name>Zn(2+)</name>
        <dbReference type="ChEBI" id="CHEBI:29105"/>
    </ligand>
</feature>
<evidence type="ECO:0000256" key="4">
    <source>
        <dbReference type="ARBA" id="ARBA00022490"/>
    </source>
</evidence>
<dbReference type="OrthoDB" id="9815130at2"/>
<dbReference type="GO" id="GO:0006423">
    <property type="term" value="P:cysteinyl-tRNA aminoacylation"/>
    <property type="evidence" value="ECO:0007669"/>
    <property type="project" value="UniProtKB-UniRule"/>
</dbReference>
<dbReference type="HAMAP" id="MF_00041">
    <property type="entry name" value="Cys_tRNA_synth"/>
    <property type="match status" value="1"/>
</dbReference>
<keyword evidence="6 13" id="KW-0479">Metal-binding</keyword>
<dbReference type="InterPro" id="IPR032678">
    <property type="entry name" value="tRNA-synt_1_cat_dom"/>
</dbReference>
<evidence type="ECO:0000256" key="9">
    <source>
        <dbReference type="ARBA" id="ARBA00022840"/>
    </source>
</evidence>
<keyword evidence="8 13" id="KW-0862">Zinc</keyword>
<dbReference type="Pfam" id="PF01406">
    <property type="entry name" value="tRNA-synt_1e"/>
    <property type="match status" value="1"/>
</dbReference>
<comment type="similarity">
    <text evidence="2 13">Belongs to the class-I aminoacyl-tRNA synthetase family.</text>
</comment>
<feature type="binding site" evidence="13">
    <location>
        <position position="238"/>
    </location>
    <ligand>
        <name>Zn(2+)</name>
        <dbReference type="ChEBI" id="CHEBI:29105"/>
    </ligand>
</feature>
<dbReference type="PANTHER" id="PTHR10890">
    <property type="entry name" value="CYSTEINYL-TRNA SYNTHETASE"/>
    <property type="match status" value="1"/>
</dbReference>
<protein>
    <recommendedName>
        <fullName evidence="13">Cysteine--tRNA ligase</fullName>
        <ecNumber evidence="13">6.1.1.16</ecNumber>
    </recommendedName>
    <alternativeName>
        <fullName evidence="13">Cysteinyl-tRNA synthetase</fullName>
        <shortName evidence="13">CysRS</shortName>
    </alternativeName>
</protein>
<comment type="subcellular location">
    <subcellularLocation>
        <location evidence="1 13">Cytoplasm</location>
    </subcellularLocation>
</comment>
<dbReference type="GO" id="GO:0005524">
    <property type="term" value="F:ATP binding"/>
    <property type="evidence" value="ECO:0007669"/>
    <property type="project" value="UniProtKB-UniRule"/>
</dbReference>
<dbReference type="SUPFAM" id="SSF47323">
    <property type="entry name" value="Anticodon-binding domain of a subclass of class I aminoacyl-tRNA synthetases"/>
    <property type="match status" value="1"/>
</dbReference>
<feature type="short sequence motif" description="'HIGH' region" evidence="13">
    <location>
        <begin position="31"/>
        <end position="41"/>
    </location>
</feature>